<organism evidence="1 2">
    <name type="scientific">Novosphingobium indicum</name>
    <dbReference type="NCBI Taxonomy" id="462949"/>
    <lineage>
        <taxon>Bacteria</taxon>
        <taxon>Pseudomonadati</taxon>
        <taxon>Pseudomonadota</taxon>
        <taxon>Alphaproteobacteria</taxon>
        <taxon>Sphingomonadales</taxon>
        <taxon>Sphingomonadaceae</taxon>
        <taxon>Novosphingobium</taxon>
    </lineage>
</organism>
<dbReference type="InterPro" id="IPR016084">
    <property type="entry name" value="Haem_Oase-like_multi-hlx"/>
</dbReference>
<dbReference type="Gene3D" id="1.20.910.10">
    <property type="entry name" value="Heme oxygenase-like"/>
    <property type="match status" value="1"/>
</dbReference>
<evidence type="ECO:0008006" key="3">
    <source>
        <dbReference type="Google" id="ProtNLM"/>
    </source>
</evidence>
<dbReference type="Proteomes" id="UP000605099">
    <property type="component" value="Unassembled WGS sequence"/>
</dbReference>
<sequence length="160" mass="17574">MRFLAAHTIGMTPLHETFRHFVSEELNMPAPDYLTMLHKDLAALGVDPMALPSLDMPPEAATDAGAPGIGYVISGSRLGLSVIRRQGYWGEQQGFRSLYMEDDSGPACWKALLPWMRQRNFNRAEQEAVSAAALASFDTFARAFAVSPAEDSLKEKRADG</sequence>
<dbReference type="EMBL" id="BMLK01000009">
    <property type="protein sequence ID" value="GGN50309.1"/>
    <property type="molecule type" value="Genomic_DNA"/>
</dbReference>
<evidence type="ECO:0000313" key="1">
    <source>
        <dbReference type="EMBL" id="GGN50309.1"/>
    </source>
</evidence>
<dbReference type="CDD" id="cd19166">
    <property type="entry name" value="HemeO-bac"/>
    <property type="match status" value="1"/>
</dbReference>
<gene>
    <name evidence="1" type="ORF">GCM10011349_21880</name>
</gene>
<proteinExistence type="predicted"/>
<reference evidence="2" key="1">
    <citation type="journal article" date="2019" name="Int. J. Syst. Evol. Microbiol.">
        <title>The Global Catalogue of Microorganisms (GCM) 10K type strain sequencing project: providing services to taxonomists for standard genome sequencing and annotation.</title>
        <authorList>
            <consortium name="The Broad Institute Genomics Platform"/>
            <consortium name="The Broad Institute Genome Sequencing Center for Infectious Disease"/>
            <person name="Wu L."/>
            <person name="Ma J."/>
        </authorList>
    </citation>
    <scope>NUCLEOTIDE SEQUENCE [LARGE SCALE GENOMIC DNA]</scope>
    <source>
        <strain evidence="2">CGMCC 1.6784</strain>
    </source>
</reference>
<keyword evidence="2" id="KW-1185">Reference proteome</keyword>
<name>A0ABQ2JLB1_9SPHN</name>
<comment type="caution">
    <text evidence="1">The sequence shown here is derived from an EMBL/GenBank/DDBJ whole genome shotgun (WGS) entry which is preliminary data.</text>
</comment>
<evidence type="ECO:0000313" key="2">
    <source>
        <dbReference type="Proteomes" id="UP000605099"/>
    </source>
</evidence>
<protein>
    <recommendedName>
        <fullName evidence="3">Heme oxygenase</fullName>
    </recommendedName>
</protein>
<accession>A0ABQ2JLB1</accession>
<dbReference type="SUPFAM" id="SSF48613">
    <property type="entry name" value="Heme oxygenase-like"/>
    <property type="match status" value="1"/>
</dbReference>